<feature type="region of interest" description="Disordered" evidence="1">
    <location>
        <begin position="1"/>
        <end position="104"/>
    </location>
</feature>
<feature type="compositionally biased region" description="Acidic residues" evidence="1">
    <location>
        <begin position="1"/>
        <end position="22"/>
    </location>
</feature>
<feature type="region of interest" description="Disordered" evidence="1">
    <location>
        <begin position="127"/>
        <end position="154"/>
    </location>
</feature>
<feature type="region of interest" description="Disordered" evidence="1">
    <location>
        <begin position="182"/>
        <end position="201"/>
    </location>
</feature>
<dbReference type="Proteomes" id="UP000186817">
    <property type="component" value="Unassembled WGS sequence"/>
</dbReference>
<organism evidence="2 3">
    <name type="scientific">Symbiodinium microadriaticum</name>
    <name type="common">Dinoflagellate</name>
    <name type="synonym">Zooxanthella microadriatica</name>
    <dbReference type="NCBI Taxonomy" id="2951"/>
    <lineage>
        <taxon>Eukaryota</taxon>
        <taxon>Sar</taxon>
        <taxon>Alveolata</taxon>
        <taxon>Dinophyceae</taxon>
        <taxon>Suessiales</taxon>
        <taxon>Symbiodiniaceae</taxon>
        <taxon>Symbiodinium</taxon>
    </lineage>
</organism>
<proteinExistence type="predicted"/>
<gene>
    <name evidence="2" type="ORF">AK812_SmicGene22239</name>
</gene>
<dbReference type="AlphaFoldDB" id="A0A1Q9DKB8"/>
<keyword evidence="3" id="KW-1185">Reference proteome</keyword>
<evidence type="ECO:0000313" key="3">
    <source>
        <dbReference type="Proteomes" id="UP000186817"/>
    </source>
</evidence>
<sequence>MPDDDEIGDGDDCEMVDGDDGEEILKDLESEQGSSESDDSTELQKLVDAARALSCSGSEPEADEPNPPPADGDESPPAELPKRNKRSVPQVDVVPSQFHAGGQVAVDIGRVQRAALDSAGKEILTPQQQLELLKNDRASKKKPGKPAGSRDPPEECLEVFASGWMKATSAVQANKMGFVEGEEAPPVDEASSPAKSEGSGPQHVVWFHWTQAAKQICDPATIVLITYRYSWQVIAMLHQALVDPGGIVGLDDERV</sequence>
<accession>A0A1Q9DKB8</accession>
<protein>
    <submittedName>
        <fullName evidence="2">Uncharacterized protein</fullName>
    </submittedName>
</protein>
<evidence type="ECO:0000313" key="2">
    <source>
        <dbReference type="EMBL" id="OLP95622.1"/>
    </source>
</evidence>
<evidence type="ECO:0000256" key="1">
    <source>
        <dbReference type="SAM" id="MobiDB-lite"/>
    </source>
</evidence>
<reference evidence="2 3" key="1">
    <citation type="submission" date="2016-02" db="EMBL/GenBank/DDBJ databases">
        <title>Genome analysis of coral dinoflagellate symbionts highlights evolutionary adaptations to a symbiotic lifestyle.</title>
        <authorList>
            <person name="Aranda M."/>
            <person name="Li Y."/>
            <person name="Liew Y.J."/>
            <person name="Baumgarten S."/>
            <person name="Simakov O."/>
            <person name="Wilson M."/>
            <person name="Piel J."/>
            <person name="Ashoor H."/>
            <person name="Bougouffa S."/>
            <person name="Bajic V.B."/>
            <person name="Ryu T."/>
            <person name="Ravasi T."/>
            <person name="Bayer T."/>
            <person name="Micklem G."/>
            <person name="Kim H."/>
            <person name="Bhak J."/>
            <person name="Lajeunesse T.C."/>
            <person name="Voolstra C.R."/>
        </authorList>
    </citation>
    <scope>NUCLEOTIDE SEQUENCE [LARGE SCALE GENOMIC DNA]</scope>
    <source>
        <strain evidence="2 3">CCMP2467</strain>
    </source>
</reference>
<comment type="caution">
    <text evidence="2">The sequence shown here is derived from an EMBL/GenBank/DDBJ whole genome shotgun (WGS) entry which is preliminary data.</text>
</comment>
<name>A0A1Q9DKB8_SYMMI</name>
<dbReference type="EMBL" id="LSRX01000496">
    <property type="protein sequence ID" value="OLP95622.1"/>
    <property type="molecule type" value="Genomic_DNA"/>
</dbReference>